<evidence type="ECO:0000259" key="8">
    <source>
        <dbReference type="Pfam" id="PF12213"/>
    </source>
</evidence>
<dbReference type="EMBL" id="KQ414983">
    <property type="protein sequence ID" value="KOC59015.1"/>
    <property type="molecule type" value="Genomic_DNA"/>
</dbReference>
<dbReference type="STRING" id="597456.A0A0L7QKB8"/>
<dbReference type="Pfam" id="PF04042">
    <property type="entry name" value="DNA_pol_E_B"/>
    <property type="match status" value="1"/>
</dbReference>
<dbReference type="GO" id="GO:0008622">
    <property type="term" value="C:epsilon DNA polymerase complex"/>
    <property type="evidence" value="ECO:0007669"/>
    <property type="project" value="UniProtKB-UniRule"/>
</dbReference>
<comment type="similarity">
    <text evidence="2 6">Belongs to the DNA polymerase epsilon subunit B family.</text>
</comment>
<dbReference type="PIRSF" id="PIRSF000799">
    <property type="entry name" value="DNA_pol_eps_2"/>
    <property type="match status" value="1"/>
</dbReference>
<evidence type="ECO:0000256" key="1">
    <source>
        <dbReference type="ARBA" id="ARBA00004123"/>
    </source>
</evidence>
<name>A0A0L7QKB8_9HYME</name>
<evidence type="ECO:0000256" key="6">
    <source>
        <dbReference type="PIRNR" id="PIRNR000799"/>
    </source>
</evidence>
<dbReference type="Proteomes" id="UP000053825">
    <property type="component" value="Unassembled WGS sequence"/>
</dbReference>
<comment type="function">
    <text evidence="6">Participates in DNA repair and in chromosomal DNA replication.</text>
</comment>
<evidence type="ECO:0000256" key="4">
    <source>
        <dbReference type="ARBA" id="ARBA00023125"/>
    </source>
</evidence>
<dbReference type="InterPro" id="IPR024639">
    <property type="entry name" value="DNA_pol_e_bsu_N"/>
</dbReference>
<proteinExistence type="inferred from homology"/>
<dbReference type="Gene3D" id="3.60.21.60">
    <property type="match status" value="1"/>
</dbReference>
<keyword evidence="4 6" id="KW-0238">DNA-binding</keyword>
<sequence>MADEKFVKTVQSTFSLYGLVLSRKLSISLAKELLNVEQDEREIWLTRIVEQVLTQNLSDPHVTVENLKSAIQEQIRPDTLKNTETVINVIDVFDVPKVKYDLSKKKYVLTTVISDVYPEAEYKSAIFKDRFNLLWYRTLRHELFTPPKLGEKKTDWIELVPIEYLLSESKKGTVYVMGLLTQLTEGQYYLEDTGGTIKVDLQGAISFYVWSVHNFQDGLIMEASIVIASGEYRDGILHVEDLGFPPAESSNNARSDFGNTNTFGGSHNLSLKYSEKLKSHEETNKDGMIVFVSDMWLDDLTTLHKFKTMLEGYSEYPPIAFVLCGRFLSFPTNISSTQKLKEGLKDLTDIIMQYSNIKETSKFIFVPASDDVGAPKILPRSPLPKHLTEYFKKNIPGAIFATNPCRIQYCTKEIVVFREDILSKMCRNTLLFPQTGNIYDHYAKSIICQSHLTPLSLSIIPTYWNYDHALQLYPTPDLIVSADKYEAYETTYSNCHIINPGLFPKNDHSFKVYVPALDLIEHCAIPKDMDDV</sequence>
<dbReference type="PANTHER" id="PTHR12708:SF0">
    <property type="entry name" value="DNA POLYMERASE EPSILON SUBUNIT 2"/>
    <property type="match status" value="1"/>
</dbReference>
<dbReference type="InterPro" id="IPR007185">
    <property type="entry name" value="DNA_pol_a/d/e_bsu"/>
</dbReference>
<dbReference type="InterPro" id="IPR016266">
    <property type="entry name" value="POLE2"/>
</dbReference>
<evidence type="ECO:0000256" key="5">
    <source>
        <dbReference type="ARBA" id="ARBA00023242"/>
    </source>
</evidence>
<feature type="domain" description="DNA polymerase epsilon subunit B N-terminal" evidence="8">
    <location>
        <begin position="6"/>
        <end position="73"/>
    </location>
</feature>
<accession>A0A0L7QKB8</accession>
<gene>
    <name evidence="9" type="ORF">WH47_00480</name>
</gene>
<evidence type="ECO:0000256" key="2">
    <source>
        <dbReference type="ARBA" id="ARBA00009560"/>
    </source>
</evidence>
<evidence type="ECO:0000313" key="10">
    <source>
        <dbReference type="Proteomes" id="UP000053825"/>
    </source>
</evidence>
<evidence type="ECO:0000256" key="3">
    <source>
        <dbReference type="ARBA" id="ARBA00022705"/>
    </source>
</evidence>
<reference evidence="9 10" key="1">
    <citation type="submission" date="2015-07" db="EMBL/GenBank/DDBJ databases">
        <title>The genome of Habropoda laboriosa.</title>
        <authorList>
            <person name="Pan H."/>
            <person name="Kapheim K."/>
        </authorList>
    </citation>
    <scope>NUCLEOTIDE SEQUENCE [LARGE SCALE GENOMIC DNA]</scope>
    <source>
        <strain evidence="9">0110345459</strain>
    </source>
</reference>
<dbReference type="Gene3D" id="1.10.8.60">
    <property type="match status" value="1"/>
</dbReference>
<protein>
    <recommendedName>
        <fullName evidence="6">DNA polymerase epsilon subunit</fullName>
    </recommendedName>
    <alternativeName>
        <fullName evidence="6">DNA polymerase II subunit 2</fullName>
    </alternativeName>
</protein>
<comment type="subcellular location">
    <subcellularLocation>
        <location evidence="1 6">Nucleus</location>
    </subcellularLocation>
</comment>
<organism evidence="9 10">
    <name type="scientific">Habropoda laboriosa</name>
    <dbReference type="NCBI Taxonomy" id="597456"/>
    <lineage>
        <taxon>Eukaryota</taxon>
        <taxon>Metazoa</taxon>
        <taxon>Ecdysozoa</taxon>
        <taxon>Arthropoda</taxon>
        <taxon>Hexapoda</taxon>
        <taxon>Insecta</taxon>
        <taxon>Pterygota</taxon>
        <taxon>Neoptera</taxon>
        <taxon>Endopterygota</taxon>
        <taxon>Hymenoptera</taxon>
        <taxon>Apocrita</taxon>
        <taxon>Aculeata</taxon>
        <taxon>Apoidea</taxon>
        <taxon>Anthophila</taxon>
        <taxon>Apidae</taxon>
        <taxon>Habropoda</taxon>
    </lineage>
</organism>
<dbReference type="GO" id="GO:0003677">
    <property type="term" value="F:DNA binding"/>
    <property type="evidence" value="ECO:0007669"/>
    <property type="project" value="UniProtKB-UniRule"/>
</dbReference>
<dbReference type="AlphaFoldDB" id="A0A0L7QKB8"/>
<evidence type="ECO:0000313" key="9">
    <source>
        <dbReference type="EMBL" id="KOC59015.1"/>
    </source>
</evidence>
<feature type="domain" description="DNA polymerase alpha/delta/epsilon subunit B" evidence="7">
    <location>
        <begin position="289"/>
        <end position="487"/>
    </location>
</feature>
<keyword evidence="5 6" id="KW-0539">Nucleus</keyword>
<keyword evidence="10" id="KW-1185">Reference proteome</keyword>
<dbReference type="GO" id="GO:0042276">
    <property type="term" value="P:error-prone translesion synthesis"/>
    <property type="evidence" value="ECO:0007669"/>
    <property type="project" value="TreeGrafter"/>
</dbReference>
<dbReference type="Pfam" id="PF12213">
    <property type="entry name" value="Dpoe2NT"/>
    <property type="match status" value="1"/>
</dbReference>
<evidence type="ECO:0000259" key="7">
    <source>
        <dbReference type="Pfam" id="PF04042"/>
    </source>
</evidence>
<keyword evidence="3 6" id="KW-0235">DNA replication</keyword>
<dbReference type="OrthoDB" id="10254730at2759"/>
<dbReference type="GO" id="GO:0006261">
    <property type="term" value="P:DNA-templated DNA replication"/>
    <property type="evidence" value="ECO:0007669"/>
    <property type="project" value="InterPro"/>
</dbReference>
<dbReference type="PANTHER" id="PTHR12708">
    <property type="entry name" value="DNA POLYMERASE EPSILON SUBUNIT B"/>
    <property type="match status" value="1"/>
</dbReference>